<comment type="caution">
    <text evidence="10">The sequence shown here is derived from an EMBL/GenBank/DDBJ whole genome shotgun (WGS) entry which is preliminary data.</text>
</comment>
<dbReference type="EMBL" id="JAIQZJ010000003">
    <property type="protein sequence ID" value="MBZ5738034.1"/>
    <property type="molecule type" value="Genomic_DNA"/>
</dbReference>
<dbReference type="Pfam" id="PF13396">
    <property type="entry name" value="PLDc_N"/>
    <property type="match status" value="1"/>
</dbReference>
<keyword evidence="6" id="KW-0175">Coiled coil</keyword>
<feature type="compositionally biased region" description="Basic and acidic residues" evidence="7">
    <location>
        <begin position="62"/>
        <end position="92"/>
    </location>
</feature>
<feature type="transmembrane region" description="Helical" evidence="8">
    <location>
        <begin position="39"/>
        <end position="57"/>
    </location>
</feature>
<dbReference type="Proteomes" id="UP000780875">
    <property type="component" value="Unassembled WGS sequence"/>
</dbReference>
<comment type="subcellular location">
    <subcellularLocation>
        <location evidence="1">Cell membrane</location>
        <topology evidence="1">Multi-pass membrane protein</topology>
    </subcellularLocation>
</comment>
<evidence type="ECO:0000313" key="10">
    <source>
        <dbReference type="EMBL" id="MBZ5738034.1"/>
    </source>
</evidence>
<dbReference type="InterPro" id="IPR027379">
    <property type="entry name" value="CLS_N"/>
</dbReference>
<evidence type="ECO:0000259" key="9">
    <source>
        <dbReference type="Pfam" id="PF13396"/>
    </source>
</evidence>
<keyword evidence="5 8" id="KW-0472">Membrane</keyword>
<name>A0ABS7UAN2_9ACTN</name>
<proteinExistence type="predicted"/>
<evidence type="ECO:0000256" key="3">
    <source>
        <dbReference type="ARBA" id="ARBA00022692"/>
    </source>
</evidence>
<evidence type="ECO:0000313" key="11">
    <source>
        <dbReference type="Proteomes" id="UP000780875"/>
    </source>
</evidence>
<evidence type="ECO:0000256" key="1">
    <source>
        <dbReference type="ARBA" id="ARBA00004651"/>
    </source>
</evidence>
<keyword evidence="11" id="KW-1185">Reference proteome</keyword>
<feature type="domain" description="Cardiolipin synthase N-terminal" evidence="9">
    <location>
        <begin position="14"/>
        <end position="59"/>
    </location>
</feature>
<evidence type="ECO:0000256" key="2">
    <source>
        <dbReference type="ARBA" id="ARBA00022475"/>
    </source>
</evidence>
<feature type="coiled-coil region" evidence="6">
    <location>
        <begin position="95"/>
        <end position="125"/>
    </location>
</feature>
<dbReference type="RefSeq" id="WP_224122408.1">
    <property type="nucleotide sequence ID" value="NZ_JAIQZJ010000003.1"/>
</dbReference>
<sequence>MIKLEGLLGVVVFALWVFCLVDAIGSPSDRIRNLPKVGWVLIILFFPLVGSIAWLAAGRPESGVRRPSAHERDQPAFPEYDRPGRAAAVDPEKDAEFLRQVRERAEAQRKAYEEQKKRQREAGEES</sequence>
<evidence type="ECO:0000256" key="7">
    <source>
        <dbReference type="SAM" id="MobiDB-lite"/>
    </source>
</evidence>
<accession>A0ABS7UAN2</accession>
<keyword evidence="3 8" id="KW-0812">Transmembrane</keyword>
<keyword evidence="2" id="KW-1003">Cell membrane</keyword>
<gene>
    <name evidence="10" type="ORF">K8U61_07660</name>
</gene>
<reference evidence="10 11" key="1">
    <citation type="submission" date="2021-09" db="EMBL/GenBank/DDBJ databases">
        <title>Whole genome sequence of Nocardioides sp. GBK3QG-3.</title>
        <authorList>
            <person name="Tuo L."/>
        </authorList>
    </citation>
    <scope>NUCLEOTIDE SEQUENCE [LARGE SCALE GENOMIC DNA]</scope>
    <source>
        <strain evidence="10 11">GBK3QG-3</strain>
    </source>
</reference>
<feature type="region of interest" description="Disordered" evidence="7">
    <location>
        <begin position="61"/>
        <end position="92"/>
    </location>
</feature>
<keyword evidence="4 8" id="KW-1133">Transmembrane helix</keyword>
<evidence type="ECO:0000256" key="6">
    <source>
        <dbReference type="SAM" id="Coils"/>
    </source>
</evidence>
<protein>
    <submittedName>
        <fullName evidence="10">PLD nuclease N-terminal domain-containing protein</fullName>
    </submittedName>
</protein>
<organism evidence="10 11">
    <name type="scientific">Nocardioides mangrovi</name>
    <dbReference type="NCBI Taxonomy" id="2874580"/>
    <lineage>
        <taxon>Bacteria</taxon>
        <taxon>Bacillati</taxon>
        <taxon>Actinomycetota</taxon>
        <taxon>Actinomycetes</taxon>
        <taxon>Propionibacteriales</taxon>
        <taxon>Nocardioidaceae</taxon>
        <taxon>Nocardioides</taxon>
    </lineage>
</organism>
<evidence type="ECO:0000256" key="5">
    <source>
        <dbReference type="ARBA" id="ARBA00023136"/>
    </source>
</evidence>
<evidence type="ECO:0000256" key="4">
    <source>
        <dbReference type="ARBA" id="ARBA00022989"/>
    </source>
</evidence>
<evidence type="ECO:0000256" key="8">
    <source>
        <dbReference type="SAM" id="Phobius"/>
    </source>
</evidence>